<dbReference type="Gene3D" id="1.10.3210.50">
    <property type="match status" value="1"/>
</dbReference>
<feature type="domain" description="HD" evidence="1">
    <location>
        <begin position="32"/>
        <end position="147"/>
    </location>
</feature>
<name>A0A560CLW8_AZOBR</name>
<comment type="caution">
    <text evidence="2">The sequence shown here is derived from an EMBL/GenBank/DDBJ whole genome shotgun (WGS) entry which is preliminary data.</text>
</comment>
<dbReference type="EMBL" id="VITH01000003">
    <property type="protein sequence ID" value="TWA85817.1"/>
    <property type="molecule type" value="Genomic_DNA"/>
</dbReference>
<evidence type="ECO:0000313" key="2">
    <source>
        <dbReference type="EMBL" id="TWA85817.1"/>
    </source>
</evidence>
<dbReference type="InterPro" id="IPR006674">
    <property type="entry name" value="HD_domain"/>
</dbReference>
<accession>A0A560CLW8</accession>
<dbReference type="Proteomes" id="UP000318529">
    <property type="component" value="Unassembled WGS sequence"/>
</dbReference>
<dbReference type="RefSeq" id="WP_145682092.1">
    <property type="nucleotide sequence ID" value="NZ_VITH01000003.1"/>
</dbReference>
<dbReference type="PROSITE" id="PS51831">
    <property type="entry name" value="HD"/>
    <property type="match status" value="1"/>
</dbReference>
<evidence type="ECO:0000313" key="3">
    <source>
        <dbReference type="Proteomes" id="UP000318529"/>
    </source>
</evidence>
<dbReference type="SMART" id="SM00471">
    <property type="entry name" value="HDc"/>
    <property type="match status" value="1"/>
</dbReference>
<reference evidence="2 3" key="1">
    <citation type="submission" date="2019-06" db="EMBL/GenBank/DDBJ databases">
        <title>Genomic Encyclopedia of Type Strains, Phase IV (KMG-V): Genome sequencing to study the core and pangenomes of soil and plant-associated prokaryotes.</title>
        <authorList>
            <person name="Whitman W."/>
        </authorList>
    </citation>
    <scope>NUCLEOTIDE SEQUENCE [LARGE SCALE GENOMIC DNA]</scope>
    <source>
        <strain evidence="2 3">BR 11650</strain>
    </source>
</reference>
<dbReference type="SUPFAM" id="SSF109604">
    <property type="entry name" value="HD-domain/PDEase-like"/>
    <property type="match status" value="1"/>
</dbReference>
<organism evidence="2 3">
    <name type="scientific">Azospirillum brasilense</name>
    <dbReference type="NCBI Taxonomy" id="192"/>
    <lineage>
        <taxon>Bacteria</taxon>
        <taxon>Pseudomonadati</taxon>
        <taxon>Pseudomonadota</taxon>
        <taxon>Alphaproteobacteria</taxon>
        <taxon>Rhodospirillales</taxon>
        <taxon>Azospirillaceae</taxon>
        <taxon>Azospirillum</taxon>
    </lineage>
</organism>
<dbReference type="CDD" id="cd00077">
    <property type="entry name" value="HDc"/>
    <property type="match status" value="1"/>
</dbReference>
<sequence>MPKDVVLSDVDVWESSITTWLRSNAAEDPAHDIDHLLRVWRTAKALAAAEAERDVGPPPDRPADMLVVLAAALLHDIVNVPKDHPDRSRASRLSADRAEEVLRGMGFPGALIPATRHAIEAHSYSAGIPPLTIEAKLVQDADRLESLGAIGIARCFATSGLMKRALFHGEDPMAETRPLDDLQYALDHFKAKLLLLPNTMQTPAGRARAQERAAFLLSFQVQLLAEIAGDA</sequence>
<protein>
    <recommendedName>
        <fullName evidence="1">HD domain-containing protein</fullName>
    </recommendedName>
</protein>
<proteinExistence type="predicted"/>
<dbReference type="PANTHER" id="PTHR33594">
    <property type="entry name" value="SUPERFAMILY HYDROLASE, PUTATIVE (AFU_ORTHOLOGUE AFUA_1G03035)-RELATED"/>
    <property type="match status" value="1"/>
</dbReference>
<gene>
    <name evidence="2" type="ORF">FBZ83_103410</name>
</gene>
<dbReference type="InterPro" id="IPR003607">
    <property type="entry name" value="HD/PDEase_dom"/>
</dbReference>
<dbReference type="Pfam" id="PF01966">
    <property type="entry name" value="HD"/>
    <property type="match status" value="1"/>
</dbReference>
<evidence type="ECO:0000259" key="1">
    <source>
        <dbReference type="PROSITE" id="PS51831"/>
    </source>
</evidence>
<dbReference type="AlphaFoldDB" id="A0A560CLW8"/>
<dbReference type="PANTHER" id="PTHR33594:SF1">
    <property type="entry name" value="HD_PDEASE DOMAIN-CONTAINING PROTEIN"/>
    <property type="match status" value="1"/>
</dbReference>